<dbReference type="GO" id="GO:0016788">
    <property type="term" value="F:hydrolase activity, acting on ester bonds"/>
    <property type="evidence" value="ECO:0007669"/>
    <property type="project" value="InterPro"/>
</dbReference>
<evidence type="ECO:0000256" key="2">
    <source>
        <dbReference type="ARBA" id="ARBA00022723"/>
    </source>
</evidence>
<reference evidence="7 8" key="1">
    <citation type="submission" date="2023-09" db="EMBL/GenBank/DDBJ databases">
        <authorList>
            <person name="Rey-Velasco X."/>
        </authorList>
    </citation>
    <scope>NUCLEOTIDE SEQUENCE [LARGE SCALE GENOMIC DNA]</scope>
    <source>
        <strain evidence="7 8">W409</strain>
    </source>
</reference>
<dbReference type="GO" id="GO:0008270">
    <property type="term" value="F:zinc ion binding"/>
    <property type="evidence" value="ECO:0007669"/>
    <property type="project" value="InterPro"/>
</dbReference>
<gene>
    <name evidence="7" type="ORF">RM544_09375</name>
</gene>
<comment type="similarity">
    <text evidence="5">Belongs to the peptidase M14 family.</text>
</comment>
<protein>
    <submittedName>
        <fullName evidence="7">M14 family metallocarboxypeptidase</fullName>
    </submittedName>
</protein>
<evidence type="ECO:0000256" key="5">
    <source>
        <dbReference type="PROSITE-ProRule" id="PRU01379"/>
    </source>
</evidence>
<evidence type="ECO:0000313" key="8">
    <source>
        <dbReference type="Proteomes" id="UP001249020"/>
    </source>
</evidence>
<keyword evidence="8" id="KW-1185">Reference proteome</keyword>
<comment type="caution">
    <text evidence="5">Lacks conserved residue(s) required for the propagation of feature annotation.</text>
</comment>
<dbReference type="AlphaFoldDB" id="A0AAW8QZZ9"/>
<dbReference type="Pfam" id="PF24827">
    <property type="entry name" value="AstE_AspA_cat"/>
    <property type="match status" value="1"/>
</dbReference>
<dbReference type="InterPro" id="IPR055438">
    <property type="entry name" value="AstE_AspA_cat"/>
</dbReference>
<name>A0AAW8QZZ9_9ALTE</name>
<dbReference type="Gene3D" id="3.40.630.10">
    <property type="entry name" value="Zn peptidases"/>
    <property type="match status" value="1"/>
</dbReference>
<comment type="cofactor">
    <cofactor evidence="1">
        <name>Zn(2+)</name>
        <dbReference type="ChEBI" id="CHEBI:29105"/>
    </cofactor>
</comment>
<evidence type="ECO:0000313" key="7">
    <source>
        <dbReference type="EMBL" id="MDT0582753.1"/>
    </source>
</evidence>
<feature type="domain" description="Peptidase M14" evidence="6">
    <location>
        <begin position="41"/>
        <end position="324"/>
    </location>
</feature>
<dbReference type="EMBL" id="JAVRIE010000003">
    <property type="protein sequence ID" value="MDT0582753.1"/>
    <property type="molecule type" value="Genomic_DNA"/>
</dbReference>
<accession>A0AAW8QZZ9</accession>
<dbReference type="GO" id="GO:0004181">
    <property type="term" value="F:metallocarboxypeptidase activity"/>
    <property type="evidence" value="ECO:0007669"/>
    <property type="project" value="InterPro"/>
</dbReference>
<keyword evidence="3" id="KW-0378">Hydrolase</keyword>
<comment type="caution">
    <text evidence="7">The sequence shown here is derived from an EMBL/GenBank/DDBJ whole genome shotgun (WGS) entry which is preliminary data.</text>
</comment>
<dbReference type="GO" id="GO:0006508">
    <property type="term" value="P:proteolysis"/>
    <property type="evidence" value="ECO:0007669"/>
    <property type="project" value="InterPro"/>
</dbReference>
<evidence type="ECO:0000256" key="3">
    <source>
        <dbReference type="ARBA" id="ARBA00022801"/>
    </source>
</evidence>
<keyword evidence="2" id="KW-0479">Metal-binding</keyword>
<sequence length="324" mass="35546">MTDAYPEYSIGTPGKPWTEKDKQAWLDQQYQKRSYFDEVADPLNQLRSEGLIYELINYGTLHYQSLSLSDGANQGSAYADYPLYCAVIGEHQVGLPNILVTGGVHGYETSGVQGAIAFIRDAASAYKGKANIIVLPCLSPWGYETINRWNPFALDPNRSFIENSPSQEAKLAMACVAALELPLSMHIDLHETTDSDNTEFRPALAARDAIEQKVWDIPDGFYTVGDTSRPKPDFQRAIIKAVESVTHIALADKDNKIIGADVEQHGVINYDKKSLHLCGGFTDAPYVSTTEVYPDSPNANDEICAKAQVAAITGAIEHVLSQLS</sequence>
<dbReference type="CDD" id="cd06231">
    <property type="entry name" value="M14_REP34-like"/>
    <property type="match status" value="1"/>
</dbReference>
<dbReference type="InterPro" id="IPR000834">
    <property type="entry name" value="Peptidase_M14"/>
</dbReference>
<keyword evidence="4" id="KW-0862">Zinc</keyword>
<evidence type="ECO:0000259" key="6">
    <source>
        <dbReference type="PROSITE" id="PS52035"/>
    </source>
</evidence>
<dbReference type="Proteomes" id="UP001249020">
    <property type="component" value="Unassembled WGS sequence"/>
</dbReference>
<evidence type="ECO:0000256" key="1">
    <source>
        <dbReference type="ARBA" id="ARBA00001947"/>
    </source>
</evidence>
<proteinExistence type="inferred from homology"/>
<organism evidence="7 8">
    <name type="scientific">Brumicola blandensis</name>
    <dbReference type="NCBI Taxonomy" id="3075611"/>
    <lineage>
        <taxon>Bacteria</taxon>
        <taxon>Pseudomonadati</taxon>
        <taxon>Pseudomonadota</taxon>
        <taxon>Gammaproteobacteria</taxon>
        <taxon>Alteromonadales</taxon>
        <taxon>Alteromonadaceae</taxon>
        <taxon>Brumicola</taxon>
    </lineage>
</organism>
<dbReference type="SUPFAM" id="SSF53187">
    <property type="entry name" value="Zn-dependent exopeptidases"/>
    <property type="match status" value="1"/>
</dbReference>
<dbReference type="PROSITE" id="PS52035">
    <property type="entry name" value="PEPTIDASE_M14"/>
    <property type="match status" value="1"/>
</dbReference>
<dbReference type="RefSeq" id="WP_311361531.1">
    <property type="nucleotide sequence ID" value="NZ_JAVRIE010000003.1"/>
</dbReference>
<evidence type="ECO:0000256" key="4">
    <source>
        <dbReference type="ARBA" id="ARBA00022833"/>
    </source>
</evidence>